<feature type="region of interest" description="Disordered" evidence="1">
    <location>
        <begin position="69"/>
        <end position="88"/>
    </location>
</feature>
<protein>
    <submittedName>
        <fullName evidence="2">Astrotactin-1</fullName>
    </submittedName>
</protein>
<evidence type="ECO:0000256" key="1">
    <source>
        <dbReference type="SAM" id="MobiDB-lite"/>
    </source>
</evidence>
<comment type="caution">
    <text evidence="2">The sequence shown here is derived from an EMBL/GenBank/DDBJ whole genome shotgun (WGS) entry which is preliminary data.</text>
</comment>
<gene>
    <name evidence="2" type="primary">ASTN1_0</name>
    <name evidence="2" type="ORF">EYF80_067855</name>
</gene>
<dbReference type="Proteomes" id="UP000314294">
    <property type="component" value="Unassembled WGS sequence"/>
</dbReference>
<keyword evidence="3" id="KW-1185">Reference proteome</keyword>
<organism evidence="2 3">
    <name type="scientific">Liparis tanakae</name>
    <name type="common">Tanaka's snailfish</name>
    <dbReference type="NCBI Taxonomy" id="230148"/>
    <lineage>
        <taxon>Eukaryota</taxon>
        <taxon>Metazoa</taxon>
        <taxon>Chordata</taxon>
        <taxon>Craniata</taxon>
        <taxon>Vertebrata</taxon>
        <taxon>Euteleostomi</taxon>
        <taxon>Actinopterygii</taxon>
        <taxon>Neopterygii</taxon>
        <taxon>Teleostei</taxon>
        <taxon>Neoteleostei</taxon>
        <taxon>Acanthomorphata</taxon>
        <taxon>Eupercaria</taxon>
        <taxon>Perciformes</taxon>
        <taxon>Cottioidei</taxon>
        <taxon>Cottales</taxon>
        <taxon>Liparidae</taxon>
        <taxon>Liparis</taxon>
    </lineage>
</organism>
<sequence length="108" mass="11746">MPPAALSLTSSVWQKTLPTIGPQFCHNFFPPLTSIFYLNPTAGSTFLNPDGDSGTEADSEPQLAFYTDPNRSRRRSRGMRNGNANSAWVSGASECSNGVVGERRHVNE</sequence>
<reference evidence="2 3" key="1">
    <citation type="submission" date="2019-03" db="EMBL/GenBank/DDBJ databases">
        <title>First draft genome of Liparis tanakae, snailfish: a comprehensive survey of snailfish specific genes.</title>
        <authorList>
            <person name="Kim W."/>
            <person name="Song I."/>
            <person name="Jeong J.-H."/>
            <person name="Kim D."/>
            <person name="Kim S."/>
            <person name="Ryu S."/>
            <person name="Song J.Y."/>
            <person name="Lee S.K."/>
        </authorList>
    </citation>
    <scope>NUCLEOTIDE SEQUENCE [LARGE SCALE GENOMIC DNA]</scope>
    <source>
        <tissue evidence="2">Muscle</tissue>
    </source>
</reference>
<evidence type="ECO:0000313" key="2">
    <source>
        <dbReference type="EMBL" id="TNN22032.1"/>
    </source>
</evidence>
<evidence type="ECO:0000313" key="3">
    <source>
        <dbReference type="Proteomes" id="UP000314294"/>
    </source>
</evidence>
<accession>A0A4Z2E0W8</accession>
<dbReference type="AlphaFoldDB" id="A0A4Z2E0W8"/>
<name>A0A4Z2E0W8_9TELE</name>
<proteinExistence type="predicted"/>
<dbReference type="EMBL" id="SRLO01024548">
    <property type="protein sequence ID" value="TNN22032.1"/>
    <property type="molecule type" value="Genomic_DNA"/>
</dbReference>